<sequence length="105" mass="11922">MRRYVMPRYAESASSFTVVRPDIGLEYLDKRISMRGPPQPSDCASKARQSFSRIALDRRNATKDGMTDDRMIDEETTDAELLNRVNVASTVKPVVSHYTEDPLAR</sequence>
<keyword evidence="2" id="KW-1185">Reference proteome</keyword>
<name>A0A0C9YAN7_9AGAM</name>
<reference evidence="2" key="2">
    <citation type="submission" date="2015-01" db="EMBL/GenBank/DDBJ databases">
        <title>Evolutionary Origins and Diversification of the Mycorrhizal Mutualists.</title>
        <authorList>
            <consortium name="DOE Joint Genome Institute"/>
            <consortium name="Mycorrhizal Genomics Consortium"/>
            <person name="Kohler A."/>
            <person name="Kuo A."/>
            <person name="Nagy L.G."/>
            <person name="Floudas D."/>
            <person name="Copeland A."/>
            <person name="Barry K.W."/>
            <person name="Cichocki N."/>
            <person name="Veneault-Fourrey C."/>
            <person name="LaButti K."/>
            <person name="Lindquist E.A."/>
            <person name="Lipzen A."/>
            <person name="Lundell T."/>
            <person name="Morin E."/>
            <person name="Murat C."/>
            <person name="Riley R."/>
            <person name="Ohm R."/>
            <person name="Sun H."/>
            <person name="Tunlid A."/>
            <person name="Henrissat B."/>
            <person name="Grigoriev I.V."/>
            <person name="Hibbett D.S."/>
            <person name="Martin F."/>
        </authorList>
    </citation>
    <scope>NUCLEOTIDE SEQUENCE [LARGE SCALE GENOMIC DNA]</scope>
    <source>
        <strain evidence="2">441</strain>
    </source>
</reference>
<dbReference type="EMBL" id="KN833746">
    <property type="protein sequence ID" value="KIK21815.1"/>
    <property type="molecule type" value="Genomic_DNA"/>
</dbReference>
<dbReference type="Proteomes" id="UP000054018">
    <property type="component" value="Unassembled WGS sequence"/>
</dbReference>
<dbReference type="HOGENOM" id="CLU_2237686_0_0_1"/>
<organism evidence="1 2">
    <name type="scientific">Pisolithus microcarpus 441</name>
    <dbReference type="NCBI Taxonomy" id="765257"/>
    <lineage>
        <taxon>Eukaryota</taxon>
        <taxon>Fungi</taxon>
        <taxon>Dikarya</taxon>
        <taxon>Basidiomycota</taxon>
        <taxon>Agaricomycotina</taxon>
        <taxon>Agaricomycetes</taxon>
        <taxon>Agaricomycetidae</taxon>
        <taxon>Boletales</taxon>
        <taxon>Sclerodermatineae</taxon>
        <taxon>Pisolithaceae</taxon>
        <taxon>Pisolithus</taxon>
    </lineage>
</organism>
<gene>
    <name evidence="1" type="ORF">PISMIDRAFT_533734</name>
</gene>
<proteinExistence type="predicted"/>
<evidence type="ECO:0000313" key="2">
    <source>
        <dbReference type="Proteomes" id="UP000054018"/>
    </source>
</evidence>
<protein>
    <submittedName>
        <fullName evidence="1">Uncharacterized protein</fullName>
    </submittedName>
</protein>
<dbReference type="AlphaFoldDB" id="A0A0C9YAN7"/>
<reference evidence="1 2" key="1">
    <citation type="submission" date="2014-04" db="EMBL/GenBank/DDBJ databases">
        <authorList>
            <consortium name="DOE Joint Genome Institute"/>
            <person name="Kuo A."/>
            <person name="Kohler A."/>
            <person name="Costa M.D."/>
            <person name="Nagy L.G."/>
            <person name="Floudas D."/>
            <person name="Copeland A."/>
            <person name="Barry K.W."/>
            <person name="Cichocki N."/>
            <person name="Veneault-Fourrey C."/>
            <person name="LaButti K."/>
            <person name="Lindquist E.A."/>
            <person name="Lipzen A."/>
            <person name="Lundell T."/>
            <person name="Morin E."/>
            <person name="Murat C."/>
            <person name="Sun H."/>
            <person name="Tunlid A."/>
            <person name="Henrissat B."/>
            <person name="Grigoriev I.V."/>
            <person name="Hibbett D.S."/>
            <person name="Martin F."/>
            <person name="Nordberg H.P."/>
            <person name="Cantor M.N."/>
            <person name="Hua S.X."/>
        </authorList>
    </citation>
    <scope>NUCLEOTIDE SEQUENCE [LARGE SCALE GENOMIC DNA]</scope>
    <source>
        <strain evidence="1 2">441</strain>
    </source>
</reference>
<evidence type="ECO:0000313" key="1">
    <source>
        <dbReference type="EMBL" id="KIK21815.1"/>
    </source>
</evidence>
<accession>A0A0C9YAN7</accession>